<dbReference type="AlphaFoldDB" id="A0ABD2X6L3"/>
<evidence type="ECO:0000313" key="1">
    <source>
        <dbReference type="EMBL" id="KAL3400789.1"/>
    </source>
</evidence>
<dbReference type="Proteomes" id="UP001627154">
    <property type="component" value="Unassembled WGS sequence"/>
</dbReference>
<organism evidence="1 2">
    <name type="scientific">Trichogramma kaykai</name>
    <dbReference type="NCBI Taxonomy" id="54128"/>
    <lineage>
        <taxon>Eukaryota</taxon>
        <taxon>Metazoa</taxon>
        <taxon>Ecdysozoa</taxon>
        <taxon>Arthropoda</taxon>
        <taxon>Hexapoda</taxon>
        <taxon>Insecta</taxon>
        <taxon>Pterygota</taxon>
        <taxon>Neoptera</taxon>
        <taxon>Endopterygota</taxon>
        <taxon>Hymenoptera</taxon>
        <taxon>Apocrita</taxon>
        <taxon>Proctotrupomorpha</taxon>
        <taxon>Chalcidoidea</taxon>
        <taxon>Trichogrammatidae</taxon>
        <taxon>Trichogramma</taxon>
    </lineage>
</organism>
<reference evidence="1 2" key="1">
    <citation type="journal article" date="2024" name="bioRxiv">
        <title>A reference genome for Trichogramma kaykai: A tiny desert-dwelling parasitoid wasp with competing sex-ratio distorters.</title>
        <authorList>
            <person name="Culotta J."/>
            <person name="Lindsey A.R."/>
        </authorList>
    </citation>
    <scope>NUCLEOTIDE SEQUENCE [LARGE SCALE GENOMIC DNA]</scope>
    <source>
        <strain evidence="1 2">KSX58</strain>
    </source>
</reference>
<comment type="caution">
    <text evidence="1">The sequence shown here is derived from an EMBL/GenBank/DDBJ whole genome shotgun (WGS) entry which is preliminary data.</text>
</comment>
<protein>
    <submittedName>
        <fullName evidence="1">Uncharacterized protein</fullName>
    </submittedName>
</protein>
<keyword evidence="2" id="KW-1185">Reference proteome</keyword>
<dbReference type="EMBL" id="JBJJXI010000050">
    <property type="protein sequence ID" value="KAL3400789.1"/>
    <property type="molecule type" value="Genomic_DNA"/>
</dbReference>
<gene>
    <name evidence="1" type="ORF">TKK_005934</name>
</gene>
<evidence type="ECO:0000313" key="2">
    <source>
        <dbReference type="Proteomes" id="UP001627154"/>
    </source>
</evidence>
<sequence>MKKMCHKFYRCLMANIRRARKRHRQPASTNYDKYDCIHICERHSYHNLSCKPILCFFNYTNLFLKS</sequence>
<name>A0ABD2X6L3_9HYME</name>
<accession>A0ABD2X6L3</accession>
<proteinExistence type="predicted"/>